<dbReference type="InterPro" id="IPR012674">
    <property type="entry name" value="Calycin"/>
</dbReference>
<feature type="domain" description="Lipocalin/cytosolic fatty-acid binding" evidence="3">
    <location>
        <begin position="32"/>
        <end position="163"/>
    </location>
</feature>
<reference evidence="4" key="1">
    <citation type="journal article" date="2012" name="Toxicon">
        <title>Novel transcripts in the maxillary venom glands of advanced snakes.</title>
        <authorList>
            <person name="Fry B.G."/>
            <person name="Scheib H."/>
            <person name="Junqueira de Azevedo I.D."/>
            <person name="Silva D.A."/>
            <person name="Casewell N.R."/>
        </authorList>
    </citation>
    <scope>NUCLEOTIDE SEQUENCE</scope>
    <source>
        <tissue evidence="4">Maxillary venom gland</tissue>
    </source>
</reference>
<evidence type="ECO:0000256" key="1">
    <source>
        <dbReference type="ARBA" id="ARBA00006889"/>
    </source>
</evidence>
<keyword evidence="2" id="KW-0732">Signal</keyword>
<dbReference type="EMBL" id="JQ340880">
    <property type="protein sequence ID" value="AFH66956.1"/>
    <property type="molecule type" value="mRNA"/>
</dbReference>
<protein>
    <submittedName>
        <fullName evidence="4">Lipocalin</fullName>
    </submittedName>
</protein>
<dbReference type="PRINTS" id="PR01254">
    <property type="entry name" value="PGNDSYNTHASE"/>
</dbReference>
<dbReference type="PANTHER" id="PTHR11430">
    <property type="entry name" value="LIPOCALIN"/>
    <property type="match status" value="1"/>
</dbReference>
<feature type="chain" id="PRO_5003625029" evidence="2">
    <location>
        <begin position="19"/>
        <end position="169"/>
    </location>
</feature>
<evidence type="ECO:0000259" key="3">
    <source>
        <dbReference type="Pfam" id="PF00061"/>
    </source>
</evidence>
<dbReference type="Gene3D" id="2.40.128.20">
    <property type="match status" value="1"/>
</dbReference>
<dbReference type="PANTHER" id="PTHR11430:SF32">
    <property type="entry name" value="CHLOROPLASTIC LIPOCALIN"/>
    <property type="match status" value="1"/>
</dbReference>
<dbReference type="SUPFAM" id="SSF50814">
    <property type="entry name" value="Lipocalins"/>
    <property type="match status" value="1"/>
</dbReference>
<evidence type="ECO:0000313" key="4">
    <source>
        <dbReference type="EMBL" id="AFH66956.1"/>
    </source>
</evidence>
<accession>I0BWR5</accession>
<comment type="similarity">
    <text evidence="1">Belongs to the calycin superfamily. Lipocalin family.</text>
</comment>
<proteinExistence type="evidence at transcript level"/>
<dbReference type="InterPro" id="IPR000566">
    <property type="entry name" value="Lipocln_cytosolic_FA-bd_dom"/>
</dbReference>
<dbReference type="AlphaFoldDB" id="I0BWR5"/>
<feature type="signal peptide" evidence="2">
    <location>
        <begin position="1"/>
        <end position="18"/>
    </location>
</feature>
<dbReference type="GO" id="GO:0036094">
    <property type="term" value="F:small molecule binding"/>
    <property type="evidence" value="ECO:0007669"/>
    <property type="project" value="InterPro"/>
</dbReference>
<dbReference type="InterPro" id="IPR002345">
    <property type="entry name" value="Lipocalin"/>
</dbReference>
<dbReference type="Pfam" id="PF00061">
    <property type="entry name" value="Lipocalin"/>
    <property type="match status" value="1"/>
</dbReference>
<organism evidence="4">
    <name type="scientific">Trimorphodon biscutatus</name>
    <name type="common">Western lyre snake</name>
    <dbReference type="NCBI Taxonomy" id="338818"/>
    <lineage>
        <taxon>Eukaryota</taxon>
        <taxon>Metazoa</taxon>
        <taxon>Chordata</taxon>
        <taxon>Craniata</taxon>
        <taxon>Vertebrata</taxon>
        <taxon>Euteleostomi</taxon>
        <taxon>Lepidosauria</taxon>
        <taxon>Squamata</taxon>
        <taxon>Bifurcata</taxon>
        <taxon>Unidentata</taxon>
        <taxon>Episquamata</taxon>
        <taxon>Toxicofera</taxon>
        <taxon>Serpentes</taxon>
        <taxon>Colubroidea</taxon>
        <taxon>Colubridae</taxon>
        <taxon>Colubrinae</taxon>
        <taxon>Trimorphodon</taxon>
    </lineage>
</organism>
<name>I0BWR5_TRIBI</name>
<evidence type="ECO:0000256" key="2">
    <source>
        <dbReference type="SAM" id="SignalP"/>
    </source>
</evidence>
<sequence length="169" mass="18934">MKSLLFALGLALCCFVQAEWKEVNTTSIEDLGRWVIFAVASNSSDTMKVIRKMPAFIAELSRPQEDVLNVVVFLPVPEGCKNVTGQIRKGEDGKYHSLSDNTTVTVKSVKSLNNFIMTTLESDNFRSTTLHSKKLTQDPEIIQKFKEECKKLGYSEDQIAVLNPTVKCQ</sequence>